<dbReference type="PANTHER" id="PTHR42034">
    <property type="entry name" value="CHROMOSOME 7, WHOLE GENOME SHOTGUN SEQUENCE-RELATED"/>
    <property type="match status" value="1"/>
</dbReference>
<evidence type="ECO:0000256" key="1">
    <source>
        <dbReference type="ARBA" id="ARBA00006439"/>
    </source>
</evidence>
<dbReference type="Proteomes" id="UP000241462">
    <property type="component" value="Unassembled WGS sequence"/>
</dbReference>
<evidence type="ECO:0000313" key="4">
    <source>
        <dbReference type="Proteomes" id="UP000241462"/>
    </source>
</evidence>
<dbReference type="Gene3D" id="3.30.559.10">
    <property type="entry name" value="Chloramphenicol acetyltransferase-like domain"/>
    <property type="match status" value="1"/>
</dbReference>
<dbReference type="GO" id="GO:0043386">
    <property type="term" value="P:mycotoxin biosynthetic process"/>
    <property type="evidence" value="ECO:0007669"/>
    <property type="project" value="InterPro"/>
</dbReference>
<dbReference type="PANTHER" id="PTHR42034:SF1">
    <property type="entry name" value="CONDENSATION DOMAIN-CONTAINING PROTEIN"/>
    <property type="match status" value="1"/>
</dbReference>
<reference evidence="3 4" key="1">
    <citation type="journal article" date="2018" name="Mycol. Prog.">
        <title>Coniella lustricola, a new species from submerged detritus.</title>
        <authorList>
            <person name="Raudabaugh D.B."/>
            <person name="Iturriaga T."/>
            <person name="Carver A."/>
            <person name="Mondo S."/>
            <person name="Pangilinan J."/>
            <person name="Lipzen A."/>
            <person name="He G."/>
            <person name="Amirebrahimi M."/>
            <person name="Grigoriev I.V."/>
            <person name="Miller A.N."/>
        </authorList>
    </citation>
    <scope>NUCLEOTIDE SEQUENCE [LARGE SCALE GENOMIC DNA]</scope>
    <source>
        <strain evidence="3 4">B22-T-1</strain>
    </source>
</reference>
<dbReference type="AlphaFoldDB" id="A0A2T3A617"/>
<dbReference type="OrthoDB" id="2548233at2759"/>
<accession>A0A2T3A617</accession>
<dbReference type="InterPro" id="IPR009992">
    <property type="entry name" value="Tri3/Sat12/Sat16/Mac1"/>
</dbReference>
<dbReference type="GO" id="GO:0016407">
    <property type="term" value="F:acetyltransferase activity"/>
    <property type="evidence" value="ECO:0007669"/>
    <property type="project" value="InterPro"/>
</dbReference>
<name>A0A2T3A617_9PEZI</name>
<keyword evidence="4" id="KW-1185">Reference proteome</keyword>
<dbReference type="Pfam" id="PF07428">
    <property type="entry name" value="Tri3"/>
    <property type="match status" value="1"/>
</dbReference>
<comment type="similarity">
    <text evidence="1">Belongs to the trichothecene O-acetyltransferase family.</text>
</comment>
<sequence>MASTTARFHPWTSTSSPVSEQHLVTRSLTTPEFMLSTINKYASGHNCPYLGATISVKDTGSVILTAESLQASLWRAWTHVRWLHPTVACQIDEDCKRMSYRVENAAQVNLWAARTAKLLTSHHDGWQELQEKLSRETILPAGEAGDCAFLYAIPRLDQTPDARQPITHFDLLLHVHHGLVDGTGLRSILDAVLVGLTRPEVPTNVVWGDEAVRLSPAALDVAIISDDIIQSLSAMDKEIKMPPLPSPGACTEDLPIGTSIVTQTLRADGLLDKIREAGREHGVKLTGMVQAALVLALVNDDEIEASDDASAHAAPVASNDNTSNGSACTVLSGFDLRTRSLLEPWSQRNRYVGAAVGLEMMPIPAEVLGRATEVADHGTERFWRIAQHIHSAWIAVSQRPNVAAANELRRAATGFIIQGVLASMKAPASKPGLSINYVSDPPGSNQLEGTYSATNDDQQQALTLQLDHYQLVTGESTDKL</sequence>
<proteinExistence type="inferred from homology"/>
<protein>
    <recommendedName>
        <fullName evidence="5">Condensation domain-containing protein</fullName>
    </recommendedName>
</protein>
<dbReference type="EMBL" id="KZ678458">
    <property type="protein sequence ID" value="PSR83572.1"/>
    <property type="molecule type" value="Genomic_DNA"/>
</dbReference>
<organism evidence="3 4">
    <name type="scientific">Coniella lustricola</name>
    <dbReference type="NCBI Taxonomy" id="2025994"/>
    <lineage>
        <taxon>Eukaryota</taxon>
        <taxon>Fungi</taxon>
        <taxon>Dikarya</taxon>
        <taxon>Ascomycota</taxon>
        <taxon>Pezizomycotina</taxon>
        <taxon>Sordariomycetes</taxon>
        <taxon>Sordariomycetidae</taxon>
        <taxon>Diaporthales</taxon>
        <taxon>Schizoparmaceae</taxon>
        <taxon>Coniella</taxon>
    </lineage>
</organism>
<dbReference type="InterPro" id="IPR023213">
    <property type="entry name" value="CAT-like_dom_sf"/>
</dbReference>
<gene>
    <name evidence="3" type="ORF">BD289DRAFT_483261</name>
</gene>
<evidence type="ECO:0000313" key="3">
    <source>
        <dbReference type="EMBL" id="PSR83572.1"/>
    </source>
</evidence>
<evidence type="ECO:0008006" key="5">
    <source>
        <dbReference type="Google" id="ProtNLM"/>
    </source>
</evidence>
<evidence type="ECO:0000256" key="2">
    <source>
        <dbReference type="ARBA" id="ARBA00022679"/>
    </source>
</evidence>
<dbReference type="InParanoid" id="A0A2T3A617"/>
<keyword evidence="2" id="KW-0808">Transferase</keyword>